<feature type="compositionally biased region" description="Gly residues" evidence="3">
    <location>
        <begin position="37"/>
        <end position="54"/>
    </location>
</feature>
<evidence type="ECO:0000256" key="3">
    <source>
        <dbReference type="SAM" id="MobiDB-lite"/>
    </source>
</evidence>
<dbReference type="InterPro" id="IPR036779">
    <property type="entry name" value="LysM_dom_sf"/>
</dbReference>
<evidence type="ECO:0000256" key="4">
    <source>
        <dbReference type="SAM" id="SignalP"/>
    </source>
</evidence>
<dbReference type="SUPFAM" id="SSF53955">
    <property type="entry name" value="Lysozyme-like"/>
    <property type="match status" value="1"/>
</dbReference>
<dbReference type="RefSeq" id="WP_407286017.1">
    <property type="nucleotide sequence ID" value="NZ_CP147982.1"/>
</dbReference>
<dbReference type="Proteomes" id="UP001626628">
    <property type="component" value="Chromosome"/>
</dbReference>
<dbReference type="InterPro" id="IPR010618">
    <property type="entry name" value="RPF"/>
</dbReference>
<protein>
    <submittedName>
        <fullName evidence="6">Transglycosylase family protein</fullName>
    </submittedName>
</protein>
<dbReference type="SMART" id="SM00257">
    <property type="entry name" value="LysM"/>
    <property type="match status" value="1"/>
</dbReference>
<feature type="domain" description="LysM" evidence="5">
    <location>
        <begin position="150"/>
        <end position="199"/>
    </location>
</feature>
<dbReference type="CDD" id="cd00118">
    <property type="entry name" value="LysM"/>
    <property type="match status" value="1"/>
</dbReference>
<gene>
    <name evidence="6" type="ORF">WAB15_10045</name>
</gene>
<dbReference type="Gene3D" id="3.10.350.10">
    <property type="entry name" value="LysM domain"/>
    <property type="match status" value="1"/>
</dbReference>
<dbReference type="Gene3D" id="1.10.530.10">
    <property type="match status" value="1"/>
</dbReference>
<evidence type="ECO:0000256" key="2">
    <source>
        <dbReference type="ARBA" id="ARBA00022801"/>
    </source>
</evidence>
<dbReference type="EMBL" id="CP147982">
    <property type="protein sequence ID" value="WXK76299.1"/>
    <property type="molecule type" value="Genomic_DNA"/>
</dbReference>
<evidence type="ECO:0000256" key="1">
    <source>
        <dbReference type="ARBA" id="ARBA00010830"/>
    </source>
</evidence>
<proteinExistence type="inferred from homology"/>
<sequence>MSDNSSAPRRRAGSAGLLPAVAAVLVLCLPGGAAAGAGPDGGDGGGGDGGGGRGGAKKRHACADDQWPWGCLAECESSGDWRTNTGNGYYGGLQFWQPTWESFGGLRYASRADLATRDEQIHIAKKVQAAQGWGAWPVCARRYGLIAKGRTYVVRRGDTLGEIARTHHVKGGWRALYKANKPLVGGNPNRLRVGTKLLLPGPAAPGRKREHQHAASEEGWELWPEGSLLPLPMP</sequence>
<organism evidence="6 7">
    <name type="scientific">Streptomyces sirii</name>
    <dbReference type="NCBI Taxonomy" id="3127701"/>
    <lineage>
        <taxon>Bacteria</taxon>
        <taxon>Bacillati</taxon>
        <taxon>Actinomycetota</taxon>
        <taxon>Actinomycetes</taxon>
        <taxon>Kitasatosporales</taxon>
        <taxon>Streptomycetaceae</taxon>
        <taxon>Streptomyces</taxon>
    </lineage>
</organism>
<comment type="similarity">
    <text evidence="1">Belongs to the transglycosylase family. Rpf subfamily.</text>
</comment>
<keyword evidence="4" id="KW-0732">Signal</keyword>
<dbReference type="Pfam" id="PF06737">
    <property type="entry name" value="Transglycosylas"/>
    <property type="match status" value="1"/>
</dbReference>
<dbReference type="InterPro" id="IPR018392">
    <property type="entry name" value="LysM"/>
</dbReference>
<name>A0ABZ2QMM7_9ACTN</name>
<evidence type="ECO:0000313" key="6">
    <source>
        <dbReference type="EMBL" id="WXK76299.1"/>
    </source>
</evidence>
<keyword evidence="7" id="KW-1185">Reference proteome</keyword>
<dbReference type="Pfam" id="PF01476">
    <property type="entry name" value="LysM"/>
    <property type="match status" value="1"/>
</dbReference>
<feature type="signal peptide" evidence="4">
    <location>
        <begin position="1"/>
        <end position="35"/>
    </location>
</feature>
<dbReference type="InterPro" id="IPR023346">
    <property type="entry name" value="Lysozyme-like_dom_sf"/>
</dbReference>
<dbReference type="PROSITE" id="PS51782">
    <property type="entry name" value="LYSM"/>
    <property type="match status" value="1"/>
</dbReference>
<feature type="chain" id="PRO_5047039364" evidence="4">
    <location>
        <begin position="36"/>
        <end position="234"/>
    </location>
</feature>
<feature type="region of interest" description="Disordered" evidence="3">
    <location>
        <begin position="37"/>
        <end position="59"/>
    </location>
</feature>
<evidence type="ECO:0000313" key="7">
    <source>
        <dbReference type="Proteomes" id="UP001626628"/>
    </source>
</evidence>
<keyword evidence="2" id="KW-0378">Hydrolase</keyword>
<dbReference type="CDD" id="cd13925">
    <property type="entry name" value="RPF"/>
    <property type="match status" value="1"/>
</dbReference>
<dbReference type="SUPFAM" id="SSF54106">
    <property type="entry name" value="LysM domain"/>
    <property type="match status" value="1"/>
</dbReference>
<reference evidence="6 7" key="1">
    <citation type="submission" date="2024-03" db="EMBL/GenBank/DDBJ databases">
        <title>The complete genome of Streptomyces sirii sp.nov.</title>
        <authorList>
            <person name="Zakalyukina Y.V."/>
            <person name="Belik A.R."/>
            <person name="Biryukov M.V."/>
            <person name="Baturina O.A."/>
            <person name="Kabilov M.R."/>
        </authorList>
    </citation>
    <scope>NUCLEOTIDE SEQUENCE [LARGE SCALE GENOMIC DNA]</scope>
    <source>
        <strain evidence="6 7">BP-8</strain>
    </source>
</reference>
<accession>A0ABZ2QMM7</accession>
<evidence type="ECO:0000259" key="5">
    <source>
        <dbReference type="PROSITE" id="PS51782"/>
    </source>
</evidence>